<dbReference type="CDD" id="cd14503">
    <property type="entry name" value="PTP-bact"/>
    <property type="match status" value="1"/>
</dbReference>
<organism evidence="2 3">
    <name type="scientific">Blastopirellula marina</name>
    <dbReference type="NCBI Taxonomy" id="124"/>
    <lineage>
        <taxon>Bacteria</taxon>
        <taxon>Pseudomonadati</taxon>
        <taxon>Planctomycetota</taxon>
        <taxon>Planctomycetia</taxon>
        <taxon>Pirellulales</taxon>
        <taxon>Pirellulaceae</taxon>
        <taxon>Blastopirellula</taxon>
    </lineage>
</organism>
<feature type="domain" description="Beta-lactamase hydrolase-like protein phosphatase-like" evidence="1">
    <location>
        <begin position="7"/>
        <end position="110"/>
    </location>
</feature>
<dbReference type="InterPro" id="IPR029021">
    <property type="entry name" value="Prot-tyrosine_phosphatase-like"/>
</dbReference>
<dbReference type="RefSeq" id="WP_105354939.1">
    <property type="nucleotide sequence ID" value="NZ_PUIB01000016.1"/>
</dbReference>
<dbReference type="SUPFAM" id="SSF52799">
    <property type="entry name" value="(Phosphotyrosine protein) phosphatases II"/>
    <property type="match status" value="1"/>
</dbReference>
<evidence type="ECO:0000313" key="3">
    <source>
        <dbReference type="Proteomes" id="UP000239388"/>
    </source>
</evidence>
<dbReference type="InterPro" id="IPR005939">
    <property type="entry name" value="BLH_phosphatase-like"/>
</dbReference>
<name>A0A2S8FSG3_9BACT</name>
<protein>
    <submittedName>
        <fullName evidence="2">Phosphatase</fullName>
    </submittedName>
</protein>
<dbReference type="GO" id="GO:0016787">
    <property type="term" value="F:hydrolase activity"/>
    <property type="evidence" value="ECO:0007669"/>
    <property type="project" value="InterPro"/>
</dbReference>
<dbReference type="Pfam" id="PF04273">
    <property type="entry name" value="BLH_phosphatase"/>
    <property type="match status" value="1"/>
</dbReference>
<proteinExistence type="predicted"/>
<gene>
    <name evidence="2" type="ORF">C5Y98_14270</name>
</gene>
<dbReference type="OrthoDB" id="270335at2"/>
<evidence type="ECO:0000259" key="1">
    <source>
        <dbReference type="Pfam" id="PF04273"/>
    </source>
</evidence>
<sequence length="151" mass="16866">MDQAIRINEDVTVGGQLSEAEIGELKSQGFRTVVNFREDGEENQPASPAQEKEWAVAADMEYLHLPVSQQGMSAQTVDEFREKYPYLPKPIFAHCASGKRAGAMVMMSMACDQGLSGDQTLEQAQQLGFQCDKPRLMQFVKEYVDSRTLAR</sequence>
<dbReference type="EMBL" id="PUIB01000016">
    <property type="protein sequence ID" value="PQO35113.1"/>
    <property type="molecule type" value="Genomic_DNA"/>
</dbReference>
<reference evidence="2 3" key="1">
    <citation type="submission" date="2018-02" db="EMBL/GenBank/DDBJ databases">
        <title>Comparative genomes isolates from brazilian mangrove.</title>
        <authorList>
            <person name="Araujo J.E."/>
            <person name="Taketani R.G."/>
            <person name="Silva M.C.P."/>
            <person name="Loureco M.V."/>
            <person name="Andreote F.D."/>
        </authorList>
    </citation>
    <scope>NUCLEOTIDE SEQUENCE [LARGE SCALE GENOMIC DNA]</scope>
    <source>
        <strain evidence="2 3">NAP PRIS-MGV</strain>
    </source>
</reference>
<evidence type="ECO:0000313" key="2">
    <source>
        <dbReference type="EMBL" id="PQO35113.1"/>
    </source>
</evidence>
<dbReference type="AlphaFoldDB" id="A0A2S8FSG3"/>
<dbReference type="Gene3D" id="3.90.190.10">
    <property type="entry name" value="Protein tyrosine phosphatase superfamily"/>
    <property type="match status" value="1"/>
</dbReference>
<accession>A0A2S8FSG3</accession>
<comment type="caution">
    <text evidence="2">The sequence shown here is derived from an EMBL/GenBank/DDBJ whole genome shotgun (WGS) entry which is preliminary data.</text>
</comment>
<dbReference type="Proteomes" id="UP000239388">
    <property type="component" value="Unassembled WGS sequence"/>
</dbReference>